<feature type="compositionally biased region" description="Polar residues" evidence="1">
    <location>
        <begin position="80"/>
        <end position="96"/>
    </location>
</feature>
<name>A0A8X6XEB1_9ARAC</name>
<feature type="region of interest" description="Disordered" evidence="1">
    <location>
        <begin position="23"/>
        <end position="62"/>
    </location>
</feature>
<dbReference type="AlphaFoldDB" id="A0A8X6XEB1"/>
<evidence type="ECO:0000256" key="1">
    <source>
        <dbReference type="SAM" id="MobiDB-lite"/>
    </source>
</evidence>
<protein>
    <submittedName>
        <fullName evidence="2">Uncharacterized protein</fullName>
    </submittedName>
</protein>
<accession>A0A8X6XEB1</accession>
<feature type="region of interest" description="Disordered" evidence="1">
    <location>
        <begin position="74"/>
        <end position="96"/>
    </location>
</feature>
<feature type="compositionally biased region" description="Acidic residues" evidence="1">
    <location>
        <begin position="43"/>
        <end position="57"/>
    </location>
</feature>
<proteinExistence type="predicted"/>
<evidence type="ECO:0000313" key="2">
    <source>
        <dbReference type="EMBL" id="GFY50246.1"/>
    </source>
</evidence>
<comment type="caution">
    <text evidence="2">The sequence shown here is derived from an EMBL/GenBank/DDBJ whole genome shotgun (WGS) entry which is preliminary data.</text>
</comment>
<reference evidence="2" key="1">
    <citation type="submission" date="2020-08" db="EMBL/GenBank/DDBJ databases">
        <title>Multicomponent nature underlies the extraordinary mechanical properties of spider dragline silk.</title>
        <authorList>
            <person name="Kono N."/>
            <person name="Nakamura H."/>
            <person name="Mori M."/>
            <person name="Yoshida Y."/>
            <person name="Ohtoshi R."/>
            <person name="Malay A.D."/>
            <person name="Moran D.A.P."/>
            <person name="Tomita M."/>
            <person name="Numata K."/>
            <person name="Arakawa K."/>
        </authorList>
    </citation>
    <scope>NUCLEOTIDE SEQUENCE</scope>
</reference>
<dbReference type="EMBL" id="BMAV01007368">
    <property type="protein sequence ID" value="GFY50246.1"/>
    <property type="molecule type" value="Genomic_DNA"/>
</dbReference>
<sequence>MILASKEYEEVFAKELLHRIVSERENEIKHQEREDEINRQEREDEINCQEREDELEKLEDRSLDVEDLAEKLDDYENARQEPNNRSGYDKGNSFQKSDTRFNCRRVGHFARFYRDKKDGRGKTEGKVAELKMPGGNLRLLHVNKMRECKARVQTVGVVYDNEFGEIYEMPTVPAAEKNDGLLT</sequence>
<evidence type="ECO:0000313" key="3">
    <source>
        <dbReference type="Proteomes" id="UP000886998"/>
    </source>
</evidence>
<dbReference type="Proteomes" id="UP000886998">
    <property type="component" value="Unassembled WGS sequence"/>
</dbReference>
<keyword evidence="3" id="KW-1185">Reference proteome</keyword>
<gene>
    <name evidence="2" type="ORF">TNIN_417411</name>
</gene>
<organism evidence="2 3">
    <name type="scientific">Trichonephila inaurata madagascariensis</name>
    <dbReference type="NCBI Taxonomy" id="2747483"/>
    <lineage>
        <taxon>Eukaryota</taxon>
        <taxon>Metazoa</taxon>
        <taxon>Ecdysozoa</taxon>
        <taxon>Arthropoda</taxon>
        <taxon>Chelicerata</taxon>
        <taxon>Arachnida</taxon>
        <taxon>Araneae</taxon>
        <taxon>Araneomorphae</taxon>
        <taxon>Entelegynae</taxon>
        <taxon>Araneoidea</taxon>
        <taxon>Nephilidae</taxon>
        <taxon>Trichonephila</taxon>
        <taxon>Trichonephila inaurata</taxon>
    </lineage>
</organism>
<feature type="compositionally biased region" description="Basic and acidic residues" evidence="1">
    <location>
        <begin position="23"/>
        <end position="42"/>
    </location>
</feature>